<feature type="domain" description="SCP2" evidence="3">
    <location>
        <begin position="14"/>
        <end position="112"/>
    </location>
</feature>
<keyword evidence="1" id="KW-0831">Ubiquinone biosynthesis</keyword>
<dbReference type="GO" id="GO:0005737">
    <property type="term" value="C:cytoplasm"/>
    <property type="evidence" value="ECO:0007669"/>
    <property type="project" value="UniProtKB-SubCell"/>
</dbReference>
<comment type="function">
    <text evidence="1">Required for ubiquinone (coenzyme Q) biosynthesis. Binds hydrophobic ubiquinone biosynthetic intermediates via its SCP2 domain and is essential for the stability of the Ubi complex. May constitute a docking platform where Ubi enzymes assemble and access their SCP2-bound polyprenyl substrates.</text>
</comment>
<comment type="similarity">
    <text evidence="1">Belongs to the UbiJ family.</text>
</comment>
<dbReference type="EMBL" id="LJQG01000103">
    <property type="protein sequence ID" value="KPX21215.1"/>
    <property type="molecule type" value="Genomic_DNA"/>
</dbReference>
<dbReference type="UniPathway" id="UPA00232"/>
<proteinExistence type="inferred from homology"/>
<evidence type="ECO:0000313" key="4">
    <source>
        <dbReference type="EMBL" id="KPX21215.1"/>
    </source>
</evidence>
<dbReference type="Pfam" id="PF02036">
    <property type="entry name" value="SCP2"/>
    <property type="match status" value="1"/>
</dbReference>
<dbReference type="Proteomes" id="UP000050346">
    <property type="component" value="Unassembled WGS sequence"/>
</dbReference>
<name>A0A0N8RES6_PSEA0</name>
<dbReference type="SUPFAM" id="SSF55718">
    <property type="entry name" value="SCP-like"/>
    <property type="match status" value="1"/>
</dbReference>
<accession>A0A0N8RES6</accession>
<dbReference type="GO" id="GO:0006744">
    <property type="term" value="P:ubiquinone biosynthetic process"/>
    <property type="evidence" value="ECO:0007669"/>
    <property type="project" value="UniProtKB-UniRule"/>
</dbReference>
<feature type="coiled-coil region" evidence="2">
    <location>
        <begin position="177"/>
        <end position="204"/>
    </location>
</feature>
<dbReference type="AlphaFoldDB" id="A0A0N8RES6"/>
<evidence type="ECO:0000313" key="5">
    <source>
        <dbReference type="Proteomes" id="UP000050346"/>
    </source>
</evidence>
<dbReference type="RefSeq" id="WP_044323814.1">
    <property type="nucleotide sequence ID" value="NZ_JYHG01000023.1"/>
</dbReference>
<comment type="pathway">
    <text evidence="1">Cofactor biosynthesis; ubiquinone biosynthesis.</text>
</comment>
<keyword evidence="1" id="KW-0963">Cytoplasm</keyword>
<comment type="subcellular location">
    <subcellularLocation>
        <location evidence="1">Cytoplasm</location>
    </subcellularLocation>
</comment>
<protein>
    <recommendedName>
        <fullName evidence="1">Ubiquinone biosynthesis accessory factor UbiJ</fullName>
    </recommendedName>
</protein>
<evidence type="ECO:0000259" key="3">
    <source>
        <dbReference type="Pfam" id="PF02036"/>
    </source>
</evidence>
<dbReference type="InterPro" id="IPR038989">
    <property type="entry name" value="UbiJ"/>
</dbReference>
<dbReference type="HAMAP" id="MF_02215">
    <property type="entry name" value="UbiJ"/>
    <property type="match status" value="1"/>
</dbReference>
<dbReference type="PANTHER" id="PTHR38693">
    <property type="entry name" value="UBIQUINONE BIOSYNTHESIS PROTEIN UBIJ"/>
    <property type="match status" value="1"/>
</dbReference>
<keyword evidence="2" id="KW-0175">Coiled coil</keyword>
<reference evidence="4 5" key="1">
    <citation type="submission" date="2015-09" db="EMBL/GenBank/DDBJ databases">
        <title>Genome announcement of multiple Pseudomonas syringae strains.</title>
        <authorList>
            <person name="Thakur S."/>
            <person name="Wang P.W."/>
            <person name="Gong Y."/>
            <person name="Weir B.S."/>
            <person name="Guttman D.S."/>
        </authorList>
    </citation>
    <scope>NUCLEOTIDE SEQUENCE [LARGE SCALE GENOMIC DNA]</scope>
    <source>
        <strain evidence="4 5">ICMP9150</strain>
    </source>
</reference>
<dbReference type="PATRIC" id="fig|235272.12.peg.2722"/>
<dbReference type="InterPro" id="IPR003033">
    <property type="entry name" value="SCP2_sterol-bd_dom"/>
</dbReference>
<organism evidence="4 5">
    <name type="scientific">Pseudomonas amygdali pv. dendropanacis</name>
    <dbReference type="NCBI Taxonomy" id="235272"/>
    <lineage>
        <taxon>Bacteria</taxon>
        <taxon>Pseudomonadati</taxon>
        <taxon>Pseudomonadota</taxon>
        <taxon>Gammaproteobacteria</taxon>
        <taxon>Pseudomonadales</taxon>
        <taxon>Pseudomonadaceae</taxon>
        <taxon>Pseudomonas</taxon>
        <taxon>Pseudomonas amygdali</taxon>
    </lineage>
</organism>
<gene>
    <name evidence="1" type="primary">ubiJ</name>
    <name evidence="4" type="ORF">ALO71_02020</name>
</gene>
<sequence length="211" mass="23275">MLLRGLLASIEHGINRVLRLDSTALPRMARLSGHVIAVDCRDPSLKIFILPSDEGLLLAADWAADADCTLRAPASSLLRLALSKDKTAVLHGPDVELDGDSGVLLELVGILQDLDLDLELDWEHELSNWVGPVASQLFSSRLRNSGRWTRESFTSLSQNVADYLSEESRTLVGKHEAEARFAELDQIKLDLDRLEARFARLAHSLNTSDNA</sequence>
<evidence type="ECO:0000256" key="2">
    <source>
        <dbReference type="SAM" id="Coils"/>
    </source>
</evidence>
<comment type="caution">
    <text evidence="4">The sequence shown here is derived from an EMBL/GenBank/DDBJ whole genome shotgun (WGS) entry which is preliminary data.</text>
</comment>
<dbReference type="PANTHER" id="PTHR38693:SF1">
    <property type="entry name" value="UBIQUINONE BIOSYNTHESIS ACCESSORY FACTOR UBIJ"/>
    <property type="match status" value="1"/>
</dbReference>
<evidence type="ECO:0000256" key="1">
    <source>
        <dbReference type="HAMAP-Rule" id="MF_02215"/>
    </source>
</evidence>
<dbReference type="InterPro" id="IPR036527">
    <property type="entry name" value="SCP2_sterol-bd_dom_sf"/>
</dbReference>